<protein>
    <submittedName>
        <fullName evidence="2">Uncharacterized protein</fullName>
    </submittedName>
</protein>
<sequence>MQRITPLRTELKPQAPIPLHPPLRKWRKRTPKWQTKLQAKSTTWQFTTKGKQALRSPMEVEETGEVKDVRPEEHAPRRARTEREAEEPLERGGDSLGAAPEPARVSNLGGGGAEDADEYNGGDEGDAEAVDGGDWSKRDTSPFRENEREEAMEGDIGDDVDGDGGKEKRPRGAKRLGVAPTEVDD</sequence>
<accession>A0ABR2G845</accession>
<feature type="compositionally biased region" description="Acidic residues" evidence="1">
    <location>
        <begin position="152"/>
        <end position="162"/>
    </location>
</feature>
<dbReference type="Proteomes" id="UP001472677">
    <property type="component" value="Unassembled WGS sequence"/>
</dbReference>
<evidence type="ECO:0000313" key="2">
    <source>
        <dbReference type="EMBL" id="KAK8596761.1"/>
    </source>
</evidence>
<feature type="compositionally biased region" description="Polar residues" evidence="1">
    <location>
        <begin position="32"/>
        <end position="50"/>
    </location>
</feature>
<gene>
    <name evidence="2" type="ORF">V6N12_065240</name>
</gene>
<evidence type="ECO:0000313" key="3">
    <source>
        <dbReference type="Proteomes" id="UP001472677"/>
    </source>
</evidence>
<evidence type="ECO:0000256" key="1">
    <source>
        <dbReference type="SAM" id="MobiDB-lite"/>
    </source>
</evidence>
<feature type="compositionally biased region" description="Acidic residues" evidence="1">
    <location>
        <begin position="114"/>
        <end position="131"/>
    </location>
</feature>
<proteinExistence type="predicted"/>
<comment type="caution">
    <text evidence="2">The sequence shown here is derived from an EMBL/GenBank/DDBJ whole genome shotgun (WGS) entry which is preliminary data.</text>
</comment>
<feature type="region of interest" description="Disordered" evidence="1">
    <location>
        <begin position="1"/>
        <end position="185"/>
    </location>
</feature>
<dbReference type="EMBL" id="JBBPBM010000002">
    <property type="protein sequence ID" value="KAK8596761.1"/>
    <property type="molecule type" value="Genomic_DNA"/>
</dbReference>
<feature type="compositionally biased region" description="Basic and acidic residues" evidence="1">
    <location>
        <begin position="134"/>
        <end position="151"/>
    </location>
</feature>
<organism evidence="2 3">
    <name type="scientific">Hibiscus sabdariffa</name>
    <name type="common">roselle</name>
    <dbReference type="NCBI Taxonomy" id="183260"/>
    <lineage>
        <taxon>Eukaryota</taxon>
        <taxon>Viridiplantae</taxon>
        <taxon>Streptophyta</taxon>
        <taxon>Embryophyta</taxon>
        <taxon>Tracheophyta</taxon>
        <taxon>Spermatophyta</taxon>
        <taxon>Magnoliopsida</taxon>
        <taxon>eudicotyledons</taxon>
        <taxon>Gunneridae</taxon>
        <taxon>Pentapetalae</taxon>
        <taxon>rosids</taxon>
        <taxon>malvids</taxon>
        <taxon>Malvales</taxon>
        <taxon>Malvaceae</taxon>
        <taxon>Malvoideae</taxon>
        <taxon>Hibiscus</taxon>
    </lineage>
</organism>
<reference evidence="2 3" key="1">
    <citation type="journal article" date="2024" name="G3 (Bethesda)">
        <title>Genome assembly of Hibiscus sabdariffa L. provides insights into metabolisms of medicinal natural products.</title>
        <authorList>
            <person name="Kim T."/>
        </authorList>
    </citation>
    <scope>NUCLEOTIDE SEQUENCE [LARGE SCALE GENOMIC DNA]</scope>
    <source>
        <strain evidence="2">TK-2024</strain>
        <tissue evidence="2">Old leaves</tissue>
    </source>
</reference>
<feature type="compositionally biased region" description="Basic residues" evidence="1">
    <location>
        <begin position="22"/>
        <end position="31"/>
    </location>
</feature>
<keyword evidence="3" id="KW-1185">Reference proteome</keyword>
<feature type="compositionally biased region" description="Basic and acidic residues" evidence="1">
    <location>
        <begin position="64"/>
        <end position="93"/>
    </location>
</feature>
<name>A0ABR2G845_9ROSI</name>